<dbReference type="SUPFAM" id="SSF53955">
    <property type="entry name" value="Lysozyme-like"/>
    <property type="match status" value="1"/>
</dbReference>
<dbReference type="SUPFAM" id="SSF47090">
    <property type="entry name" value="PGBD-like"/>
    <property type="match status" value="2"/>
</dbReference>
<reference evidence="4 5" key="1">
    <citation type="submission" date="2020-10" db="EMBL/GenBank/DDBJ databases">
        <title>Phylogeny of dyella-like bacteria.</title>
        <authorList>
            <person name="Fu J."/>
        </authorList>
    </citation>
    <scope>NUCLEOTIDE SEQUENCE [LARGE SCALE GENOMIC DNA]</scope>
    <source>
        <strain evidence="4 5">Gsoil3046</strain>
    </source>
</reference>
<dbReference type="Pfam" id="PF01471">
    <property type="entry name" value="PG_binding_1"/>
    <property type="match status" value="2"/>
</dbReference>
<feature type="domain" description="X-Tfes XVIPCD" evidence="3">
    <location>
        <begin position="365"/>
        <end position="460"/>
    </location>
</feature>
<evidence type="ECO:0000256" key="1">
    <source>
        <dbReference type="SAM" id="MobiDB-lite"/>
    </source>
</evidence>
<feature type="domain" description="Peptidoglycan binding-like" evidence="2">
    <location>
        <begin position="217"/>
        <end position="278"/>
    </location>
</feature>
<evidence type="ECO:0000313" key="4">
    <source>
        <dbReference type="EMBL" id="MFK2905910.1"/>
    </source>
</evidence>
<evidence type="ECO:0000259" key="3">
    <source>
        <dbReference type="Pfam" id="PF20410"/>
    </source>
</evidence>
<dbReference type="InterPro" id="IPR002477">
    <property type="entry name" value="Peptidoglycan-bd-like"/>
</dbReference>
<dbReference type="InterPro" id="IPR036365">
    <property type="entry name" value="PGBD-like_sf"/>
</dbReference>
<keyword evidence="5" id="KW-1185">Reference proteome</keyword>
<comment type="caution">
    <text evidence="4">The sequence shown here is derived from an EMBL/GenBank/DDBJ whole genome shotgun (WGS) entry which is preliminary data.</text>
</comment>
<dbReference type="InterPro" id="IPR023346">
    <property type="entry name" value="Lysozyme-like_dom_sf"/>
</dbReference>
<feature type="domain" description="Peptidoglycan binding-like" evidence="2">
    <location>
        <begin position="286"/>
        <end position="344"/>
    </location>
</feature>
<dbReference type="Pfam" id="PF20410">
    <property type="entry name" value="X-Tfes_XVIPCD"/>
    <property type="match status" value="1"/>
</dbReference>
<evidence type="ECO:0000259" key="2">
    <source>
        <dbReference type="Pfam" id="PF01471"/>
    </source>
</evidence>
<dbReference type="RefSeq" id="WP_404635763.1">
    <property type="nucleotide sequence ID" value="NZ_JADIKM010000006.1"/>
</dbReference>
<feature type="compositionally biased region" description="Basic and acidic residues" evidence="1">
    <location>
        <begin position="12"/>
        <end position="21"/>
    </location>
</feature>
<gene>
    <name evidence="4" type="ORF">ISP17_18260</name>
</gene>
<sequence>MSNQPLRDLIHRGESQNRGYDDYNSGTYTGSDGRQHIRESSQSIDFSSMTLGEVQARQHRGEFFAVGLYQVIPDTMDSAVASLNLDPRQRFTPELQDRIFYEYLVTDKRPEVRDYITGKPGASLHAAKVAMSLEWASFGDPNKGGASHYGGANAASISVRECGEALQQMRADYQADLAKGLSPAAAFKDVTIGDAPLRTQSQGRGGVETGVLIAGGRGAQVTELQTELHRLGYTDGAGHPLGVDGDFGRDTQHAVEAFQRDHRLTVDGKVGPQTQAAIDQALKTLGVRTLQTELDSLGYTDAQGHRLKVDGEFGANTRHAVEAVQRDHHLAVDGRVGPQTQGALDQAVNARGGGERAQGVLPISDPKSPDYTLYQQALAGVQKIDADMGRASDQLSSNLAASLAAAAKALGLTRIDAVAISEDGARTFAVQNDSGVRRYADVTTAQAVRTSIEQSSARAANAHADQPPMERAALMSQIAGHATPSPDLNAPRVA</sequence>
<dbReference type="Gene3D" id="1.10.101.10">
    <property type="entry name" value="PGBD-like superfamily/PGBD"/>
    <property type="match status" value="2"/>
</dbReference>
<proteinExistence type="predicted"/>
<organism evidence="4 5">
    <name type="scientific">Dyella ginsengisoli</name>
    <dbReference type="NCBI Taxonomy" id="363848"/>
    <lineage>
        <taxon>Bacteria</taxon>
        <taxon>Pseudomonadati</taxon>
        <taxon>Pseudomonadota</taxon>
        <taxon>Gammaproteobacteria</taxon>
        <taxon>Lysobacterales</taxon>
        <taxon>Rhodanobacteraceae</taxon>
        <taxon>Dyella</taxon>
    </lineage>
</organism>
<name>A0ABW8JXM2_9GAMM</name>
<dbReference type="InterPro" id="IPR046519">
    <property type="entry name" value="X-Tfes_XVIPCD"/>
</dbReference>
<dbReference type="Gene3D" id="1.10.530.10">
    <property type="match status" value="1"/>
</dbReference>
<evidence type="ECO:0000313" key="5">
    <source>
        <dbReference type="Proteomes" id="UP001620460"/>
    </source>
</evidence>
<accession>A0ABW8JXM2</accession>
<dbReference type="EMBL" id="JADIKM010000006">
    <property type="protein sequence ID" value="MFK2905910.1"/>
    <property type="molecule type" value="Genomic_DNA"/>
</dbReference>
<dbReference type="InterPro" id="IPR036366">
    <property type="entry name" value="PGBDSf"/>
</dbReference>
<feature type="region of interest" description="Disordered" evidence="1">
    <location>
        <begin position="12"/>
        <end position="35"/>
    </location>
</feature>
<protein>
    <submittedName>
        <fullName evidence="4">Peptidoglycan-binding protein</fullName>
    </submittedName>
</protein>
<dbReference type="Proteomes" id="UP001620460">
    <property type="component" value="Unassembled WGS sequence"/>
</dbReference>